<evidence type="ECO:0000256" key="3">
    <source>
        <dbReference type="SAM" id="MobiDB-lite"/>
    </source>
</evidence>
<dbReference type="InterPro" id="IPR011701">
    <property type="entry name" value="MFS"/>
</dbReference>
<feature type="transmembrane region" description="Helical" evidence="4">
    <location>
        <begin position="144"/>
        <end position="167"/>
    </location>
</feature>
<dbReference type="AlphaFoldDB" id="A0A0F4GYS7"/>
<feature type="domain" description="Major facilitator superfamily (MFS) profile" evidence="5">
    <location>
        <begin position="263"/>
        <end position="452"/>
    </location>
</feature>
<feature type="transmembrane region" description="Helical" evidence="4">
    <location>
        <begin position="264"/>
        <end position="285"/>
    </location>
</feature>
<comment type="subcellular location">
    <subcellularLocation>
        <location evidence="1">Membrane</location>
        <topology evidence="1">Multi-pass membrane protein</topology>
    </subcellularLocation>
</comment>
<dbReference type="OrthoDB" id="3634960at2759"/>
<evidence type="ECO:0000256" key="2">
    <source>
        <dbReference type="ARBA" id="ARBA00006727"/>
    </source>
</evidence>
<protein>
    <submittedName>
        <fullName evidence="6">MFS monocarboxylate transporter like protein</fullName>
    </submittedName>
</protein>
<dbReference type="EMBL" id="LAFY01000040">
    <property type="protein sequence ID" value="KJY02542.1"/>
    <property type="molecule type" value="Genomic_DNA"/>
</dbReference>
<feature type="transmembrane region" description="Helical" evidence="4">
    <location>
        <begin position="354"/>
        <end position="377"/>
    </location>
</feature>
<feature type="transmembrane region" description="Helical" evidence="4">
    <location>
        <begin position="329"/>
        <end position="348"/>
    </location>
</feature>
<feature type="compositionally biased region" description="Basic and acidic residues" evidence="3">
    <location>
        <begin position="1"/>
        <end position="21"/>
    </location>
</feature>
<evidence type="ECO:0000313" key="7">
    <source>
        <dbReference type="Proteomes" id="UP000033647"/>
    </source>
</evidence>
<sequence length="452" mass="49067">MKEDSAIEPSAERIADERGTDKNPLSDISTVTHDDGEKDIPTEKEGGLAAILTVIGSGLVYFASFGFMNSYGYFQDYYQTDYLANYSSSTIAFIGTLQISLMYFVGPVVGAAFDRWGLKWLYPIGLVGCCGSMLGLSFSQRGQIYQQFLSQGILFGLFVSFGVQPALAVMGQHFKKHRAMAMGLAAGGSSIGGVCLPIMFARMVPRIGFAWTIRLATLIFFCCFMGAMLLSRTKVTPSGSNVVVRKPLRLGTLLDFAGYKDPRYLVLAIGCFTANLGLYVPYYYIESYTLLRYPDSSIHSYLLPLINGLSFFGRIMGGFVADRIGRLNLLYPMTFVSGVFSLAMWLPANNVATIIAFVCLYGFSSGIFISVMPAVVAQISPDDKIGARIGALFTLAGVATLIGTPIAGSLVDRDAVDGYRSLILFGGLTNAAGGALFLLARFLCDRDLRTKW</sequence>
<comment type="similarity">
    <text evidence="2">Belongs to the major facilitator superfamily. Monocarboxylate porter (TC 2.A.1.13) family.</text>
</comment>
<evidence type="ECO:0000256" key="4">
    <source>
        <dbReference type="SAM" id="Phobius"/>
    </source>
</evidence>
<dbReference type="Proteomes" id="UP000033647">
    <property type="component" value="Unassembled WGS sequence"/>
</dbReference>
<dbReference type="GO" id="GO:0016020">
    <property type="term" value="C:membrane"/>
    <property type="evidence" value="ECO:0007669"/>
    <property type="project" value="UniProtKB-SubCell"/>
</dbReference>
<feature type="region of interest" description="Disordered" evidence="3">
    <location>
        <begin position="1"/>
        <end position="40"/>
    </location>
</feature>
<comment type="caution">
    <text evidence="6">The sequence shown here is derived from an EMBL/GenBank/DDBJ whole genome shotgun (WGS) entry which is preliminary data.</text>
</comment>
<keyword evidence="4" id="KW-0472">Membrane</keyword>
<dbReference type="InterPro" id="IPR050327">
    <property type="entry name" value="Proton-linked_MCT"/>
</dbReference>
<feature type="transmembrane region" description="Helical" evidence="4">
    <location>
        <begin position="389"/>
        <end position="410"/>
    </location>
</feature>
<feature type="transmembrane region" description="Helical" evidence="4">
    <location>
        <begin position="179"/>
        <end position="201"/>
    </location>
</feature>
<evidence type="ECO:0000259" key="5">
    <source>
        <dbReference type="PROSITE" id="PS50850"/>
    </source>
</evidence>
<feature type="transmembrane region" description="Helical" evidence="4">
    <location>
        <begin position="48"/>
        <end position="71"/>
    </location>
</feature>
<proteinExistence type="inferred from homology"/>
<reference evidence="6 7" key="1">
    <citation type="submission" date="2015-03" db="EMBL/GenBank/DDBJ databases">
        <title>RNA-seq based gene annotation and comparative genomics of four Zymoseptoria species reveal species-specific pathogenicity related genes and transposable element activity.</title>
        <authorList>
            <person name="Grandaubert J."/>
            <person name="Bhattacharyya A."/>
            <person name="Stukenbrock E.H."/>
        </authorList>
    </citation>
    <scope>NUCLEOTIDE SEQUENCE [LARGE SCALE GENOMIC DNA]</scope>
    <source>
        <strain evidence="6 7">Zb18110</strain>
    </source>
</reference>
<feature type="transmembrane region" description="Helical" evidence="4">
    <location>
        <begin position="120"/>
        <end position="138"/>
    </location>
</feature>
<feature type="transmembrane region" description="Helical" evidence="4">
    <location>
        <begin position="207"/>
        <end position="230"/>
    </location>
</feature>
<dbReference type="GO" id="GO:0022857">
    <property type="term" value="F:transmembrane transporter activity"/>
    <property type="evidence" value="ECO:0007669"/>
    <property type="project" value="InterPro"/>
</dbReference>
<feature type="transmembrane region" description="Helical" evidence="4">
    <location>
        <begin position="91"/>
        <end position="113"/>
    </location>
</feature>
<dbReference type="Gene3D" id="1.20.1250.20">
    <property type="entry name" value="MFS general substrate transporter like domains"/>
    <property type="match status" value="2"/>
</dbReference>
<dbReference type="InterPro" id="IPR020846">
    <property type="entry name" value="MFS_dom"/>
</dbReference>
<keyword evidence="4" id="KW-1133">Transmembrane helix</keyword>
<dbReference type="PANTHER" id="PTHR11360:SF281">
    <property type="entry name" value="ASPYRIDONES EFFLUX PROTEIN APDF-RELATED"/>
    <property type="match status" value="1"/>
</dbReference>
<dbReference type="CDD" id="cd17352">
    <property type="entry name" value="MFS_MCT_SLC16"/>
    <property type="match status" value="1"/>
</dbReference>
<dbReference type="PANTHER" id="PTHR11360">
    <property type="entry name" value="MONOCARBOXYLATE TRANSPORTER"/>
    <property type="match status" value="1"/>
</dbReference>
<dbReference type="SUPFAM" id="SSF103473">
    <property type="entry name" value="MFS general substrate transporter"/>
    <property type="match status" value="1"/>
</dbReference>
<accession>A0A0F4GYS7</accession>
<dbReference type="InterPro" id="IPR036259">
    <property type="entry name" value="MFS_trans_sf"/>
</dbReference>
<name>A0A0F4GYS7_9PEZI</name>
<evidence type="ECO:0000256" key="1">
    <source>
        <dbReference type="ARBA" id="ARBA00004141"/>
    </source>
</evidence>
<dbReference type="PROSITE" id="PS50850">
    <property type="entry name" value="MFS"/>
    <property type="match status" value="1"/>
</dbReference>
<feature type="transmembrane region" description="Helical" evidence="4">
    <location>
        <begin position="422"/>
        <end position="444"/>
    </location>
</feature>
<feature type="transmembrane region" description="Helical" evidence="4">
    <location>
        <begin position="297"/>
        <end position="317"/>
    </location>
</feature>
<evidence type="ECO:0000313" key="6">
    <source>
        <dbReference type="EMBL" id="KJY02542.1"/>
    </source>
</evidence>
<gene>
    <name evidence="6" type="ORF">TI39_contig43g00004</name>
</gene>
<organism evidence="6 7">
    <name type="scientific">Zymoseptoria brevis</name>
    <dbReference type="NCBI Taxonomy" id="1047168"/>
    <lineage>
        <taxon>Eukaryota</taxon>
        <taxon>Fungi</taxon>
        <taxon>Dikarya</taxon>
        <taxon>Ascomycota</taxon>
        <taxon>Pezizomycotina</taxon>
        <taxon>Dothideomycetes</taxon>
        <taxon>Dothideomycetidae</taxon>
        <taxon>Mycosphaerellales</taxon>
        <taxon>Mycosphaerellaceae</taxon>
        <taxon>Zymoseptoria</taxon>
    </lineage>
</organism>
<keyword evidence="7" id="KW-1185">Reference proteome</keyword>
<dbReference type="Pfam" id="PF07690">
    <property type="entry name" value="MFS_1"/>
    <property type="match status" value="1"/>
</dbReference>
<keyword evidence="4" id="KW-0812">Transmembrane</keyword>